<dbReference type="RefSeq" id="WP_203737201.1">
    <property type="nucleotide sequence ID" value="NZ_BAAAUC010000002.1"/>
</dbReference>
<keyword evidence="2" id="KW-1185">Reference proteome</keyword>
<evidence type="ECO:0008006" key="3">
    <source>
        <dbReference type="Google" id="ProtNLM"/>
    </source>
</evidence>
<dbReference type="SUPFAM" id="SSF56399">
    <property type="entry name" value="ADP-ribosylation"/>
    <property type="match status" value="1"/>
</dbReference>
<dbReference type="AlphaFoldDB" id="A0A919M8L9"/>
<protein>
    <recommendedName>
        <fullName evidence="3">DUF3990 domain-containing protein</fullName>
    </recommendedName>
</protein>
<name>A0A919M8L9_9ACTN</name>
<proteinExistence type="predicted"/>
<dbReference type="Pfam" id="PF13151">
    <property type="entry name" value="DUF3990"/>
    <property type="match status" value="1"/>
</dbReference>
<dbReference type="Gene3D" id="3.90.175.10">
    <property type="entry name" value="Diphtheria Toxin, domain 1"/>
    <property type="match status" value="1"/>
</dbReference>
<organism evidence="1 2">
    <name type="scientific">Actinoplanes cyaneus</name>
    <dbReference type="NCBI Taxonomy" id="52696"/>
    <lineage>
        <taxon>Bacteria</taxon>
        <taxon>Bacillati</taxon>
        <taxon>Actinomycetota</taxon>
        <taxon>Actinomycetes</taxon>
        <taxon>Micromonosporales</taxon>
        <taxon>Micromonosporaceae</taxon>
        <taxon>Actinoplanes</taxon>
    </lineage>
</organism>
<reference evidence="1" key="1">
    <citation type="submission" date="2021-01" db="EMBL/GenBank/DDBJ databases">
        <title>Whole genome shotgun sequence of Actinoplanes cyaneus NBRC 14990.</title>
        <authorList>
            <person name="Komaki H."/>
            <person name="Tamura T."/>
        </authorList>
    </citation>
    <scope>NUCLEOTIDE SEQUENCE</scope>
    <source>
        <strain evidence="1">NBRC 14990</strain>
    </source>
</reference>
<sequence>MLAGTKPVLVHNCGDDDDVITLYHGTTKGGAENIRKNGIDPTYADPDKDFGQGFYTTTSRSQAESWARGRYGKNGEVMQFQVKLSDLVGTKGKVFPNSGGPEYEKFVRGQRTGSDPMHGYDWVEGPMVTNVGPFKKGAKAKLWGQQWSFHSKAAAAALKLVS</sequence>
<dbReference type="InterPro" id="IPR025051">
    <property type="entry name" value="DUF3990"/>
</dbReference>
<dbReference type="EMBL" id="BOMH01000001">
    <property type="protein sequence ID" value="GID62121.1"/>
    <property type="molecule type" value="Genomic_DNA"/>
</dbReference>
<evidence type="ECO:0000313" key="1">
    <source>
        <dbReference type="EMBL" id="GID62121.1"/>
    </source>
</evidence>
<gene>
    <name evidence="1" type="ORF">Acy02nite_00020</name>
</gene>
<evidence type="ECO:0000313" key="2">
    <source>
        <dbReference type="Proteomes" id="UP000619479"/>
    </source>
</evidence>
<comment type="caution">
    <text evidence="1">The sequence shown here is derived from an EMBL/GenBank/DDBJ whole genome shotgun (WGS) entry which is preliminary data.</text>
</comment>
<accession>A0A919M8L9</accession>
<dbReference type="Proteomes" id="UP000619479">
    <property type="component" value="Unassembled WGS sequence"/>
</dbReference>